<dbReference type="Proteomes" id="UP000070412">
    <property type="component" value="Unassembled WGS sequence"/>
</dbReference>
<keyword evidence="5" id="KW-1185">Reference proteome</keyword>
<sequence>MYLKTNCDLLIKIDYLEDVIQEKEKILLEKNSIIQRQKETILSLNSRNVVDEDIHDDLKQRFNSLMKEKELIKYQHDLSKNEEKLLLDKVGELEKEVQKYSTLSNKFEKIVEEKKCLENDNYVLIKQINDMESIIEKKQLQLQNSEEVVKVLEKEIKEIKEQWKSKRKSISFNYSYSNNSILDLNNMTLPEFGETVADIKIDSLEKDNQKLMEENSELKSNLNAIEKNCDQLSKLVETTKRQLEKNEIECQSVRNQNIDLRNHLDTLQQNIQRHQEEKKNFLQNLEDNQNMIDCLNARNDTLSCENRRLKIDLDNLQIILEKNDEKNKKLSDANESLRNQNETLSDEIKKLNKECRNFQDQSIVSSSNAAKISEQLEMIKKEIMVVKNEYDLMVDNKTKISEERDLLSIKIEKLQSANRNLVETNVRNQKKLMESKSKMQKIRINLQKKHEKILEFRKIMEVNAHEFKEIAKKIRFGVEFMSKFQSIVEIFFKSIQQSSLMKNPNVISMFNGQLQISIDSITNRLFKINSDLVNLSETIGQKNFLIHKLRQELEQSKKSNLILKKKCDLLNDHHRKFLDEIFLMKKSFEALRYDHEHYGARLNQEITKNCDLITAELKKQLDSISLLAHFKHTLEVRFEEAQKKLQDVNREKDFLKNSLANLKSKHDHEILKCSKYKSLCEDATKDVKRMQAIIDEINSKNSKSSAEVNCEASIIDAKSIKQEIELLKQEKKQLESRIHRLMKDLNLERQSFAMERRTKERLINENAQMEREIKEFKNLIQQMENSKTKNTALSFNGNATVDQKLKIELSQADSLCAFPEEDIRCKSSESTRAANESIISTASRGNCTLPLGTTFEMADEEGQFMDPNPIKSIETIKTALNETKESPFPDQRIKQLIARNSRLQPHLRSTYPVEFQHIELDENAVRSGNIIRSAVKSKKSTVDRIALSSSENIPNKIFKSQNGRNNLNETKTIHRPLTPVKLLKKVIPNKQKSYSPTQSNHY</sequence>
<name>A0A834R6A5_SARSC</name>
<reference evidence="5" key="1">
    <citation type="journal article" date="2020" name="PLoS Negl. Trop. Dis.">
        <title>High-quality nuclear genome for Sarcoptes scabiei-A critical resource for a neglected parasite.</title>
        <authorList>
            <person name="Korhonen P.K."/>
            <person name="Gasser R.B."/>
            <person name="Ma G."/>
            <person name="Wang T."/>
            <person name="Stroehlein A.J."/>
            <person name="Young N.D."/>
            <person name="Ang C.S."/>
            <person name="Fernando D.D."/>
            <person name="Lu H.C."/>
            <person name="Taylor S."/>
            <person name="Reynolds S.L."/>
            <person name="Mofiz E."/>
            <person name="Najaraj S.H."/>
            <person name="Gowda H."/>
            <person name="Madugundu A."/>
            <person name="Renuse S."/>
            <person name="Holt D."/>
            <person name="Pandey A."/>
            <person name="Papenfuss A.T."/>
            <person name="Fischer K."/>
        </authorList>
    </citation>
    <scope>NUCLEOTIDE SEQUENCE [LARGE SCALE GENOMIC DNA]</scope>
</reference>
<reference evidence="4" key="3">
    <citation type="submission" date="2022-06" db="UniProtKB">
        <authorList>
            <consortium name="EnsemblMetazoa"/>
        </authorList>
    </citation>
    <scope>IDENTIFICATION</scope>
</reference>
<evidence type="ECO:0000313" key="4">
    <source>
        <dbReference type="EnsemblMetazoa" id="KAF7490623.1"/>
    </source>
</evidence>
<dbReference type="PANTHER" id="PTHR32083">
    <property type="entry name" value="CILIA AND FLAGELLA-ASSOCIATED PROTEIN 58-RELATED"/>
    <property type="match status" value="1"/>
</dbReference>
<evidence type="ECO:0000256" key="1">
    <source>
        <dbReference type="ARBA" id="ARBA00023054"/>
    </source>
</evidence>
<evidence type="ECO:0000256" key="2">
    <source>
        <dbReference type="SAM" id="Coils"/>
    </source>
</evidence>
<gene>
    <name evidence="3" type="ORF">SSS_2291</name>
</gene>
<protein>
    <submittedName>
        <fullName evidence="3 4">Uncharacterized protein</fullName>
    </submittedName>
</protein>
<dbReference type="EMBL" id="WVUK01000062">
    <property type="protein sequence ID" value="KAF7490623.1"/>
    <property type="molecule type" value="Genomic_DNA"/>
</dbReference>
<organism evidence="3">
    <name type="scientific">Sarcoptes scabiei</name>
    <name type="common">Itch mite</name>
    <name type="synonym">Acarus scabiei</name>
    <dbReference type="NCBI Taxonomy" id="52283"/>
    <lineage>
        <taxon>Eukaryota</taxon>
        <taxon>Metazoa</taxon>
        <taxon>Ecdysozoa</taxon>
        <taxon>Arthropoda</taxon>
        <taxon>Chelicerata</taxon>
        <taxon>Arachnida</taxon>
        <taxon>Acari</taxon>
        <taxon>Acariformes</taxon>
        <taxon>Sarcoptiformes</taxon>
        <taxon>Astigmata</taxon>
        <taxon>Psoroptidia</taxon>
        <taxon>Sarcoptoidea</taxon>
        <taxon>Sarcoptidae</taxon>
        <taxon>Sarcoptinae</taxon>
        <taxon>Sarcoptes</taxon>
    </lineage>
</organism>
<feature type="coiled-coil region" evidence="2">
    <location>
        <begin position="201"/>
        <end position="389"/>
    </location>
</feature>
<dbReference type="GO" id="GO:0005856">
    <property type="term" value="C:cytoskeleton"/>
    <property type="evidence" value="ECO:0007669"/>
    <property type="project" value="TreeGrafter"/>
</dbReference>
<dbReference type="AlphaFoldDB" id="A0A834R6A5"/>
<proteinExistence type="predicted"/>
<dbReference type="OrthoDB" id="6511438at2759"/>
<feature type="coiled-coil region" evidence="2">
    <location>
        <begin position="100"/>
        <end position="169"/>
    </location>
</feature>
<keyword evidence="1 2" id="KW-0175">Coiled coil</keyword>
<evidence type="ECO:0000313" key="3">
    <source>
        <dbReference type="EMBL" id="KAF7490623.1"/>
    </source>
</evidence>
<reference evidence="3" key="2">
    <citation type="submission" date="2020-01" db="EMBL/GenBank/DDBJ databases">
        <authorList>
            <person name="Korhonen P.K.K."/>
            <person name="Guangxu M.G."/>
            <person name="Wang T.W."/>
            <person name="Stroehlein A.J.S."/>
            <person name="Young N.D."/>
            <person name="Ang C.-S.A."/>
            <person name="Fernando D.W.F."/>
            <person name="Lu H.L."/>
            <person name="Taylor S.T."/>
            <person name="Ehtesham M.E.M."/>
            <person name="Najaraj S.H.N."/>
            <person name="Harsha G.H.G."/>
            <person name="Madugundu A.M."/>
            <person name="Renuse S.R."/>
            <person name="Holt D.H."/>
            <person name="Pandey A.P."/>
            <person name="Papenfuss A.P."/>
            <person name="Gasser R.B.G."/>
            <person name="Fischer K.F."/>
        </authorList>
    </citation>
    <scope>NUCLEOTIDE SEQUENCE</scope>
    <source>
        <strain evidence="3">SSS_KF_BRIS2020</strain>
    </source>
</reference>
<dbReference type="PANTHER" id="PTHR32083:SF48">
    <property type="entry name" value="TRANS-GOLGI NETWORK-LOCALIZED SYP41-INTERACTING PROTEIN 1"/>
    <property type="match status" value="1"/>
</dbReference>
<dbReference type="EnsemblMetazoa" id="SSS_2291s_mrna">
    <property type="protein sequence ID" value="KAF7490623.1"/>
    <property type="gene ID" value="SSS_2291"/>
</dbReference>
<evidence type="ECO:0000313" key="5">
    <source>
        <dbReference type="Proteomes" id="UP000070412"/>
    </source>
</evidence>
<feature type="coiled-coil region" evidence="2">
    <location>
        <begin position="631"/>
        <end position="789"/>
    </location>
</feature>
<accession>A0A834R6A5</accession>